<keyword evidence="3" id="KW-1185">Reference proteome</keyword>
<proteinExistence type="predicted"/>
<name>A0AAP4LC67_9ENTR</name>
<dbReference type="GO" id="GO:0009289">
    <property type="term" value="C:pilus"/>
    <property type="evidence" value="ECO:0007669"/>
    <property type="project" value="InterPro"/>
</dbReference>
<keyword evidence="1" id="KW-0732">Signal</keyword>
<dbReference type="InterPro" id="IPR036937">
    <property type="entry name" value="Adhesion_dom_fimbrial_sf"/>
</dbReference>
<evidence type="ECO:0000313" key="2">
    <source>
        <dbReference type="EMBL" id="MDK9365430.1"/>
    </source>
</evidence>
<evidence type="ECO:0000313" key="3">
    <source>
        <dbReference type="Proteomes" id="UP001223214"/>
    </source>
</evidence>
<protein>
    <submittedName>
        <fullName evidence="2">Uncharacterized protein</fullName>
    </submittedName>
</protein>
<sequence>MVRYVILFILCLASSVSFAGTWPAIIPTSTIQSMTYGTIYIKQQLIEVGPEVDAIAPKGYVVCINYYISNWDQYYPVSGGRCATSDGSQTQSQLANEAYQLNIDRTVVNTGSESSSPVDKACVAYYYKKGASSGSVISDPAGCVYAPPSTDWCEITTPEITLDHGTLSADKVEGHVSKKMMSVNCVSETNVRFDILSPDGYLHLQPSGKSIIKVNNLPLGSSIDLPAGDSELLISDQLTGVTSEGVNSASTVLVMALF</sequence>
<gene>
    <name evidence="2" type="ORF">QQF32_19720</name>
</gene>
<feature type="chain" id="PRO_5043049359" evidence="1">
    <location>
        <begin position="20"/>
        <end position="258"/>
    </location>
</feature>
<dbReference type="Proteomes" id="UP001223214">
    <property type="component" value="Unassembled WGS sequence"/>
</dbReference>
<dbReference type="Gene3D" id="2.60.40.1090">
    <property type="entry name" value="Fimbrial-type adhesion domain"/>
    <property type="match status" value="1"/>
</dbReference>
<dbReference type="GO" id="GO:0007155">
    <property type="term" value="P:cell adhesion"/>
    <property type="evidence" value="ECO:0007669"/>
    <property type="project" value="InterPro"/>
</dbReference>
<dbReference type="RefSeq" id="WP_285157148.1">
    <property type="nucleotide sequence ID" value="NZ_JASSOM010000073.1"/>
</dbReference>
<reference evidence="2 3" key="1">
    <citation type="submission" date="2023-06" db="EMBL/GenBank/DDBJ databases">
        <title>Identification and characterization of antibiotic-resistant Gram-negative bacteria.</title>
        <authorList>
            <person name="Cho G.-S."/>
            <person name="Lee J."/>
            <person name="Tai E."/>
            <person name="Jeong S."/>
            <person name="Kim I."/>
            <person name="Kim B.-E."/>
            <person name="Jeong M.-I."/>
            <person name="Oh K.-K."/>
            <person name="Franz C.M.A.P."/>
        </authorList>
    </citation>
    <scope>NUCLEOTIDE SEQUENCE [LARGE SCALE GENOMIC DNA]</scope>
    <source>
        <strain evidence="2 3">V106_12</strain>
    </source>
</reference>
<dbReference type="AlphaFoldDB" id="A0AAP4LC67"/>
<organism evidence="2 3">
    <name type="scientific">Lelliottia wanjuensis</name>
    <dbReference type="NCBI Taxonomy" id="3050585"/>
    <lineage>
        <taxon>Bacteria</taxon>
        <taxon>Pseudomonadati</taxon>
        <taxon>Pseudomonadota</taxon>
        <taxon>Gammaproteobacteria</taxon>
        <taxon>Enterobacterales</taxon>
        <taxon>Enterobacteriaceae</taxon>
        <taxon>Lelliottia</taxon>
    </lineage>
</organism>
<feature type="signal peptide" evidence="1">
    <location>
        <begin position="1"/>
        <end position="19"/>
    </location>
</feature>
<comment type="caution">
    <text evidence="2">The sequence shown here is derived from an EMBL/GenBank/DDBJ whole genome shotgun (WGS) entry which is preliminary data.</text>
</comment>
<accession>A0AAP4LC67</accession>
<evidence type="ECO:0000256" key="1">
    <source>
        <dbReference type="SAM" id="SignalP"/>
    </source>
</evidence>
<dbReference type="EMBL" id="JASSOM010000073">
    <property type="protein sequence ID" value="MDK9365430.1"/>
    <property type="molecule type" value="Genomic_DNA"/>
</dbReference>